<dbReference type="PANTHER" id="PTHR43124">
    <property type="entry name" value="PURINE EFFLUX PUMP PBUE"/>
    <property type="match status" value="1"/>
</dbReference>
<evidence type="ECO:0000313" key="8">
    <source>
        <dbReference type="EMBL" id="TFI60190.1"/>
    </source>
</evidence>
<dbReference type="RefSeq" id="WP_135082546.1">
    <property type="nucleotide sequence ID" value="NZ_SPDV01000001.1"/>
</dbReference>
<feature type="transmembrane region" description="Helical" evidence="6">
    <location>
        <begin position="176"/>
        <end position="195"/>
    </location>
</feature>
<feature type="transmembrane region" description="Helical" evidence="6">
    <location>
        <begin position="290"/>
        <end position="308"/>
    </location>
</feature>
<evidence type="ECO:0000256" key="6">
    <source>
        <dbReference type="SAM" id="Phobius"/>
    </source>
</evidence>
<dbReference type="PANTHER" id="PTHR43124:SF3">
    <property type="entry name" value="CHLORAMPHENICOL EFFLUX PUMP RV0191"/>
    <property type="match status" value="1"/>
</dbReference>
<dbReference type="InterPro" id="IPR036259">
    <property type="entry name" value="MFS_trans_sf"/>
</dbReference>
<keyword evidence="2" id="KW-1003">Cell membrane</keyword>
<accession>A0A4Y8ZW00</accession>
<proteinExistence type="predicted"/>
<dbReference type="OrthoDB" id="9800416at2"/>
<dbReference type="GO" id="GO:0005886">
    <property type="term" value="C:plasma membrane"/>
    <property type="evidence" value="ECO:0007669"/>
    <property type="project" value="UniProtKB-SubCell"/>
</dbReference>
<feature type="transmembrane region" description="Helical" evidence="6">
    <location>
        <begin position="259"/>
        <end position="278"/>
    </location>
</feature>
<evidence type="ECO:0000256" key="4">
    <source>
        <dbReference type="ARBA" id="ARBA00022989"/>
    </source>
</evidence>
<dbReference type="GO" id="GO:0022857">
    <property type="term" value="F:transmembrane transporter activity"/>
    <property type="evidence" value="ECO:0007669"/>
    <property type="project" value="InterPro"/>
</dbReference>
<comment type="caution">
    <text evidence="8">The sequence shown here is derived from an EMBL/GenBank/DDBJ whole genome shotgun (WGS) entry which is preliminary data.</text>
</comment>
<evidence type="ECO:0000256" key="3">
    <source>
        <dbReference type="ARBA" id="ARBA00022692"/>
    </source>
</evidence>
<dbReference type="CDD" id="cd17320">
    <property type="entry name" value="MFS_MdfA_MDR_like"/>
    <property type="match status" value="1"/>
</dbReference>
<evidence type="ECO:0000256" key="2">
    <source>
        <dbReference type="ARBA" id="ARBA00022475"/>
    </source>
</evidence>
<dbReference type="Pfam" id="PF07690">
    <property type="entry name" value="MFS_1"/>
    <property type="match status" value="1"/>
</dbReference>
<feature type="transmembrane region" description="Helical" evidence="6">
    <location>
        <begin position="86"/>
        <end position="106"/>
    </location>
</feature>
<keyword evidence="3 6" id="KW-0812">Transmembrane</keyword>
<dbReference type="SUPFAM" id="SSF103473">
    <property type="entry name" value="MFS general substrate transporter"/>
    <property type="match status" value="1"/>
</dbReference>
<comment type="subcellular location">
    <subcellularLocation>
        <location evidence="1">Cell membrane</location>
        <topology evidence="1">Multi-pass membrane protein</topology>
    </subcellularLocation>
</comment>
<keyword evidence="5 6" id="KW-0472">Membrane</keyword>
<feature type="transmembrane region" description="Helical" evidence="6">
    <location>
        <begin position="20"/>
        <end position="39"/>
    </location>
</feature>
<feature type="transmembrane region" description="Helical" evidence="6">
    <location>
        <begin position="381"/>
        <end position="400"/>
    </location>
</feature>
<sequence length="424" mass="44945">MSDRTTSAQAQQSGPGMREFIALVAALMASNALAIDAMLPALPAMGDALGVVEDNRRQLVITAYLLGFGVAQLLWGPLADRFGRKWLLAVALVFYGIFGLVAGVASSFTLLLAARVLQGIAAAASRVLVVAIVRDRYQGPAMAQVMSLAMIVFMIVPVLAPSLGQTILAVGQWRHIFIALGVYGAVLATWVLMRLPETLAPEKRRPLSLGSIGEAAWTTLRTRQSIGNTLAQTLLMGALFAFINSIQQIVFDVFHRPEMMALVFALIAGPMALSSYANSKLVMRLGSRRILLVALSAFTLVAATHLTLGELFGESLWSFVALQAGTMIFFGLIGANAGALAMEPLGHIAGMASSLQGVITTIGGALIGFVIGQHFDGTTLPFLIGFTSCGALALAVALWANRLPSRDTHDEGEVEIQEIESRPA</sequence>
<dbReference type="InterPro" id="IPR011701">
    <property type="entry name" value="MFS"/>
</dbReference>
<dbReference type="Proteomes" id="UP000298213">
    <property type="component" value="Unassembled WGS sequence"/>
</dbReference>
<keyword evidence="9" id="KW-1185">Reference proteome</keyword>
<feature type="transmembrane region" description="Helical" evidence="6">
    <location>
        <begin position="354"/>
        <end position="375"/>
    </location>
</feature>
<gene>
    <name evidence="8" type="ORF">E2493_00290</name>
</gene>
<evidence type="ECO:0000256" key="5">
    <source>
        <dbReference type="ARBA" id="ARBA00023136"/>
    </source>
</evidence>
<organism evidence="8 9">
    <name type="scientific">Sphingomonas parva</name>
    <dbReference type="NCBI Taxonomy" id="2555898"/>
    <lineage>
        <taxon>Bacteria</taxon>
        <taxon>Pseudomonadati</taxon>
        <taxon>Pseudomonadota</taxon>
        <taxon>Alphaproteobacteria</taxon>
        <taxon>Sphingomonadales</taxon>
        <taxon>Sphingomonadaceae</taxon>
        <taxon>Sphingomonas</taxon>
    </lineage>
</organism>
<dbReference type="AlphaFoldDB" id="A0A4Y8ZW00"/>
<dbReference type="InterPro" id="IPR020846">
    <property type="entry name" value="MFS_dom"/>
</dbReference>
<name>A0A4Y8ZW00_9SPHN</name>
<protein>
    <submittedName>
        <fullName evidence="8">MFS transporter</fullName>
    </submittedName>
</protein>
<evidence type="ECO:0000313" key="9">
    <source>
        <dbReference type="Proteomes" id="UP000298213"/>
    </source>
</evidence>
<dbReference type="InterPro" id="IPR050189">
    <property type="entry name" value="MFS_Efflux_Transporters"/>
</dbReference>
<feature type="domain" description="Major facilitator superfamily (MFS) profile" evidence="7">
    <location>
        <begin position="17"/>
        <end position="408"/>
    </location>
</feature>
<dbReference type="Gene3D" id="1.20.1720.10">
    <property type="entry name" value="Multidrug resistance protein D"/>
    <property type="match status" value="1"/>
</dbReference>
<feature type="transmembrane region" description="Helical" evidence="6">
    <location>
        <begin position="112"/>
        <end position="133"/>
    </location>
</feature>
<keyword evidence="4 6" id="KW-1133">Transmembrane helix</keyword>
<feature type="transmembrane region" description="Helical" evidence="6">
    <location>
        <begin position="59"/>
        <end position="79"/>
    </location>
</feature>
<evidence type="ECO:0000259" key="7">
    <source>
        <dbReference type="PROSITE" id="PS50850"/>
    </source>
</evidence>
<reference evidence="8 9" key="1">
    <citation type="submission" date="2019-03" db="EMBL/GenBank/DDBJ databases">
        <title>Genome sequence of Sphingomonas sp. 17J27-24.</title>
        <authorList>
            <person name="Kim M."/>
            <person name="Maeng S."/>
            <person name="Sathiyaraj S."/>
        </authorList>
    </citation>
    <scope>NUCLEOTIDE SEQUENCE [LARGE SCALE GENOMIC DNA]</scope>
    <source>
        <strain evidence="8 9">17J27-24</strain>
    </source>
</reference>
<dbReference type="EMBL" id="SPDV01000001">
    <property type="protein sequence ID" value="TFI60190.1"/>
    <property type="molecule type" value="Genomic_DNA"/>
</dbReference>
<feature type="transmembrane region" description="Helical" evidence="6">
    <location>
        <begin position="320"/>
        <end position="342"/>
    </location>
</feature>
<dbReference type="PROSITE" id="PS50850">
    <property type="entry name" value="MFS"/>
    <property type="match status" value="1"/>
</dbReference>
<evidence type="ECO:0000256" key="1">
    <source>
        <dbReference type="ARBA" id="ARBA00004651"/>
    </source>
</evidence>
<feature type="transmembrane region" description="Helical" evidence="6">
    <location>
        <begin position="145"/>
        <end position="164"/>
    </location>
</feature>
<feature type="transmembrane region" description="Helical" evidence="6">
    <location>
        <begin position="229"/>
        <end position="247"/>
    </location>
</feature>